<dbReference type="SUPFAM" id="SSF52540">
    <property type="entry name" value="P-loop containing nucleoside triphosphate hydrolases"/>
    <property type="match status" value="1"/>
</dbReference>
<dbReference type="PANTHER" id="PTHR34388">
    <property type="entry name" value="DNA POLYMERASE III SUBUNIT DELTA"/>
    <property type="match status" value="1"/>
</dbReference>
<evidence type="ECO:0000256" key="6">
    <source>
        <dbReference type="ARBA" id="ARBA00022932"/>
    </source>
</evidence>
<dbReference type="GO" id="GO:0009360">
    <property type="term" value="C:DNA polymerase III complex"/>
    <property type="evidence" value="ECO:0007669"/>
    <property type="project" value="InterPro"/>
</dbReference>
<evidence type="ECO:0000256" key="1">
    <source>
        <dbReference type="ARBA" id="ARBA00012417"/>
    </source>
</evidence>
<keyword evidence="12" id="KW-1185">Reference proteome</keyword>
<dbReference type="RefSeq" id="WP_126405032.1">
    <property type="nucleotide sequence ID" value="NZ_LR134266.1"/>
</dbReference>
<evidence type="ECO:0000256" key="4">
    <source>
        <dbReference type="ARBA" id="ARBA00022695"/>
    </source>
</evidence>
<feature type="domain" description="DNA polymerase III delta subunit-like C-terminal" evidence="10">
    <location>
        <begin position="214"/>
        <end position="340"/>
    </location>
</feature>
<evidence type="ECO:0000259" key="9">
    <source>
        <dbReference type="Pfam" id="PF06144"/>
    </source>
</evidence>
<dbReference type="InterPro" id="IPR008921">
    <property type="entry name" value="DNA_pol3_clamp-load_cplx_C"/>
</dbReference>
<dbReference type="Pfam" id="PF06144">
    <property type="entry name" value="DNA_pol3_delta"/>
    <property type="match status" value="1"/>
</dbReference>
<comment type="catalytic activity">
    <reaction evidence="8">
        <text>DNA(n) + a 2'-deoxyribonucleoside 5'-triphosphate = DNA(n+1) + diphosphate</text>
        <dbReference type="Rhea" id="RHEA:22508"/>
        <dbReference type="Rhea" id="RHEA-COMP:17339"/>
        <dbReference type="Rhea" id="RHEA-COMP:17340"/>
        <dbReference type="ChEBI" id="CHEBI:33019"/>
        <dbReference type="ChEBI" id="CHEBI:61560"/>
        <dbReference type="ChEBI" id="CHEBI:173112"/>
        <dbReference type="EC" id="2.7.7.7"/>
    </reaction>
</comment>
<keyword evidence="4 11" id="KW-0548">Nucleotidyltransferase</keyword>
<proteinExistence type="inferred from homology"/>
<dbReference type="SUPFAM" id="SSF48019">
    <property type="entry name" value="post-AAA+ oligomerization domain-like"/>
    <property type="match status" value="1"/>
</dbReference>
<name>A0A3S5DZ43_9STRE</name>
<evidence type="ECO:0000313" key="11">
    <source>
        <dbReference type="EMBL" id="VED66891.1"/>
    </source>
</evidence>
<dbReference type="Gene3D" id="1.10.8.60">
    <property type="match status" value="1"/>
</dbReference>
<dbReference type="InterPro" id="IPR048466">
    <property type="entry name" value="DNA_pol3_delta-like_C"/>
</dbReference>
<evidence type="ECO:0000256" key="5">
    <source>
        <dbReference type="ARBA" id="ARBA00022705"/>
    </source>
</evidence>
<dbReference type="KEGG" id="svf:NCTC3166_00704"/>
<dbReference type="GO" id="GO:0003887">
    <property type="term" value="F:DNA-directed DNA polymerase activity"/>
    <property type="evidence" value="ECO:0007669"/>
    <property type="project" value="UniProtKB-KW"/>
</dbReference>
<reference evidence="11 12" key="1">
    <citation type="submission" date="2018-12" db="EMBL/GenBank/DDBJ databases">
        <authorList>
            <consortium name="Pathogen Informatics"/>
        </authorList>
    </citation>
    <scope>NUCLEOTIDE SEQUENCE [LARGE SCALE GENOMIC DNA]</scope>
    <source>
        <strain evidence="11 12">NCTC3166</strain>
    </source>
</reference>
<organism evidence="11 12">
    <name type="scientific">Streptococcus viridans</name>
    <dbReference type="NCBI Taxonomy" id="78535"/>
    <lineage>
        <taxon>Bacteria</taxon>
        <taxon>Bacillati</taxon>
        <taxon>Bacillota</taxon>
        <taxon>Bacilli</taxon>
        <taxon>Lactobacillales</taxon>
        <taxon>Streptococcaceae</taxon>
        <taxon>Streptococcus</taxon>
    </lineage>
</organism>
<sequence>MQALQTIKKISAENLPPILVLSGDDIGQFEWMKEQLFKKVGYDSSDLNYSYFDMKEAAYAEVELDLVSLPFFADEKIVILDHFVDVTTAKKRYLSDDELQSFEDYLAAPLETTRLIVIAEGKLDSKRRIVKLLKRDAQLLEATELKEQDLRAHFTEEIKSLGLAIDSQAFDQLLIKSGFDFSEIQKNLEFLKTYKGASSITISDIEEAIPKTLQDNLFDLIQMILKKQIDSARSLVKDLRLQGEDEIKLLAILLSQFRIYTQVKLLKQEGRTEPQIVSDLSELTGRKVNPYQVKFALRDSRGISLSYLEQAICLLIDTDFQMKSGTYEKDYLFDLALLKLANPSV</sequence>
<dbReference type="InterPro" id="IPR005790">
    <property type="entry name" value="DNA_polIII_delta"/>
</dbReference>
<evidence type="ECO:0000256" key="2">
    <source>
        <dbReference type="ARBA" id="ARBA00017703"/>
    </source>
</evidence>
<feature type="domain" description="DNA polymerase III delta N-terminal" evidence="9">
    <location>
        <begin position="20"/>
        <end position="142"/>
    </location>
</feature>
<dbReference type="AlphaFoldDB" id="A0A3S5DZ43"/>
<evidence type="ECO:0000313" key="12">
    <source>
        <dbReference type="Proteomes" id="UP000270025"/>
    </source>
</evidence>
<dbReference type="PANTHER" id="PTHR34388:SF1">
    <property type="entry name" value="DNA POLYMERASE III SUBUNIT DELTA"/>
    <property type="match status" value="1"/>
</dbReference>
<dbReference type="Gene3D" id="1.20.272.10">
    <property type="match status" value="1"/>
</dbReference>
<evidence type="ECO:0000256" key="8">
    <source>
        <dbReference type="ARBA" id="ARBA00049244"/>
    </source>
</evidence>
<dbReference type="Gene3D" id="3.40.50.300">
    <property type="entry name" value="P-loop containing nucleotide triphosphate hydrolases"/>
    <property type="match status" value="1"/>
</dbReference>
<dbReference type="EC" id="2.7.7.7" evidence="1"/>
<dbReference type="GO" id="GO:0003677">
    <property type="term" value="F:DNA binding"/>
    <property type="evidence" value="ECO:0007669"/>
    <property type="project" value="InterPro"/>
</dbReference>
<dbReference type="InterPro" id="IPR027417">
    <property type="entry name" value="P-loop_NTPase"/>
</dbReference>
<evidence type="ECO:0000256" key="7">
    <source>
        <dbReference type="ARBA" id="ARBA00034754"/>
    </source>
</evidence>
<keyword evidence="5" id="KW-0235">DNA replication</keyword>
<keyword evidence="3 11" id="KW-0808">Transferase</keyword>
<protein>
    <recommendedName>
        <fullName evidence="2">DNA polymerase III subunit delta</fullName>
        <ecNumber evidence="1">2.7.7.7</ecNumber>
    </recommendedName>
</protein>
<dbReference type="NCBIfam" id="TIGR01128">
    <property type="entry name" value="holA"/>
    <property type="match status" value="1"/>
</dbReference>
<dbReference type="EMBL" id="LR134266">
    <property type="protein sequence ID" value="VED66891.1"/>
    <property type="molecule type" value="Genomic_DNA"/>
</dbReference>
<dbReference type="GO" id="GO:0006261">
    <property type="term" value="P:DNA-templated DNA replication"/>
    <property type="evidence" value="ECO:0007669"/>
    <property type="project" value="TreeGrafter"/>
</dbReference>
<comment type="similarity">
    <text evidence="7">Belongs to the DNA polymerase HolA subunit family.</text>
</comment>
<keyword evidence="6 11" id="KW-0239">DNA-directed DNA polymerase</keyword>
<dbReference type="Proteomes" id="UP000270025">
    <property type="component" value="Chromosome"/>
</dbReference>
<gene>
    <name evidence="11" type="primary">holA</name>
    <name evidence="11" type="ORF">NCTC3166_00704</name>
</gene>
<dbReference type="Pfam" id="PF21694">
    <property type="entry name" value="DNA_pol3_delta_C"/>
    <property type="match status" value="1"/>
</dbReference>
<evidence type="ECO:0000259" key="10">
    <source>
        <dbReference type="Pfam" id="PF21694"/>
    </source>
</evidence>
<dbReference type="InterPro" id="IPR010372">
    <property type="entry name" value="DNA_pol3_delta_N"/>
</dbReference>
<evidence type="ECO:0000256" key="3">
    <source>
        <dbReference type="ARBA" id="ARBA00022679"/>
    </source>
</evidence>
<accession>A0A3S5DZ43</accession>